<dbReference type="SUPFAM" id="SSF52096">
    <property type="entry name" value="ClpP/crotonase"/>
    <property type="match status" value="1"/>
</dbReference>
<evidence type="ECO:0000259" key="1">
    <source>
        <dbReference type="Pfam" id="PF03572"/>
    </source>
</evidence>
<evidence type="ECO:0000313" key="3">
    <source>
        <dbReference type="Proteomes" id="UP000192277"/>
    </source>
</evidence>
<sequence>MKPIINLSVFTFLFLYTGLTAFCQPVNGVKILDSVKSYFERNYVGFTDKVTPATRAAYNTYTSKAYAQAKRVRTKARCFDVIEHWLEFFKDEHVYIKYPIDTSVAAPIRGVPISKPFTPLFAEEQQVNTFYKKLNDSTGYLRIKSFNLNYAKGIDSVIQANLKSIQSMPRLVIDLQWNGGGGDHSMSFLQPIIYTNPIKNIGVDLLVTPENIIAWENVINKYRAVIPKNELDHLMQLLDQGRGKARTMVNFAADYTGALPTVWPMPAKVAIVINGGCASTTEEFLLQAKQSKKVVMAGKPSRGVLDYSNVVAKYFFNPNFELYYPTTRSRRIDAGLGIDNVGIQPDIPLDLGTNTWLNELLIKF</sequence>
<proteinExistence type="predicted"/>
<feature type="domain" description="Tail specific protease" evidence="1">
    <location>
        <begin position="138"/>
        <end position="186"/>
    </location>
</feature>
<dbReference type="EMBL" id="LWBO01000004">
    <property type="protein sequence ID" value="OQP52241.1"/>
    <property type="molecule type" value="Genomic_DNA"/>
</dbReference>
<keyword evidence="3" id="KW-1185">Reference proteome</keyword>
<protein>
    <recommendedName>
        <fullName evidence="1">Tail specific protease domain-containing protein</fullName>
    </recommendedName>
</protein>
<reference evidence="2 3" key="1">
    <citation type="submission" date="2016-04" db="EMBL/GenBank/DDBJ databases">
        <authorList>
            <person name="Chen L."/>
            <person name="Zhuang W."/>
            <person name="Wang G."/>
        </authorList>
    </citation>
    <scope>NUCLEOTIDE SEQUENCE [LARGE SCALE GENOMIC DNA]</scope>
    <source>
        <strain evidence="3">GR20</strain>
    </source>
</reference>
<gene>
    <name evidence="2" type="ORF">A4D02_23900</name>
</gene>
<feature type="domain" description="Tail specific protease" evidence="1">
    <location>
        <begin position="265"/>
        <end position="348"/>
    </location>
</feature>
<dbReference type="InterPro" id="IPR029045">
    <property type="entry name" value="ClpP/crotonase-like_dom_sf"/>
</dbReference>
<comment type="caution">
    <text evidence="2">The sequence shown here is derived from an EMBL/GenBank/DDBJ whole genome shotgun (WGS) entry which is preliminary data.</text>
</comment>
<accession>A0ABX3P0G0</accession>
<evidence type="ECO:0000313" key="2">
    <source>
        <dbReference type="EMBL" id="OQP52241.1"/>
    </source>
</evidence>
<dbReference type="InterPro" id="IPR005151">
    <property type="entry name" value="Tail-specific_protease"/>
</dbReference>
<name>A0ABX3P0G0_9BACT</name>
<dbReference type="Gene3D" id="3.90.226.10">
    <property type="entry name" value="2-enoyl-CoA Hydratase, Chain A, domain 1"/>
    <property type="match status" value="1"/>
</dbReference>
<organism evidence="2 3">
    <name type="scientific">Niastella koreensis</name>
    <dbReference type="NCBI Taxonomy" id="354356"/>
    <lineage>
        <taxon>Bacteria</taxon>
        <taxon>Pseudomonadati</taxon>
        <taxon>Bacteroidota</taxon>
        <taxon>Chitinophagia</taxon>
        <taxon>Chitinophagales</taxon>
        <taxon>Chitinophagaceae</taxon>
        <taxon>Niastella</taxon>
    </lineage>
</organism>
<dbReference type="Pfam" id="PF03572">
    <property type="entry name" value="Peptidase_S41"/>
    <property type="match status" value="2"/>
</dbReference>
<dbReference type="Proteomes" id="UP000192277">
    <property type="component" value="Unassembled WGS sequence"/>
</dbReference>
<dbReference type="RefSeq" id="WP_014220286.1">
    <property type="nucleotide sequence ID" value="NZ_LWBO01000004.1"/>
</dbReference>